<evidence type="ECO:0000256" key="1">
    <source>
        <dbReference type="SAM" id="MobiDB-lite"/>
    </source>
</evidence>
<reference evidence="2 3" key="1">
    <citation type="submission" date="2018-10" db="EMBL/GenBank/DDBJ databases">
        <authorList>
            <consortium name="IHU Genomes"/>
        </authorList>
    </citation>
    <scope>NUCLEOTIDE SEQUENCE [LARGE SCALE GENOMIC DNA]</scope>
    <source>
        <strain evidence="2 3">A1</strain>
    </source>
</reference>
<protein>
    <submittedName>
        <fullName evidence="2">Uncharacterized protein</fullName>
    </submittedName>
</protein>
<feature type="region of interest" description="Disordered" evidence="1">
    <location>
        <begin position="266"/>
        <end position="299"/>
    </location>
</feature>
<gene>
    <name evidence="2" type="ORF">YASMINEVIRUS_631</name>
</gene>
<dbReference type="EMBL" id="UPSH01000001">
    <property type="protein sequence ID" value="VBB18168.1"/>
    <property type="molecule type" value="Genomic_DNA"/>
</dbReference>
<sequence length="299" mass="31816">MGRIPLDRVIIRRPTPAPSGITSVIRDLNVGDLVRLNIASSEGKSDDDGDTMPAGPPPLCAAPSNYGFREFKLETGLYRVLSTNARPGEDSGDLRAIIAVPVRDADTTIIVPARDIYSAKVDDTTYYITYVITTDGHIRDSEHWTVTDRITGAELISRFNERGVRGGVIQHIDETSIDLGSELTLEVSSDVGSGFTSPALRAVSQDDSKDEFKGDARLDVPGTVRIEVTAPTPRLDVKVDSGSSMSLVSSAPPTSVVSNVLAVTSEHELDPDTESGMRALPDLELGEGGHASPTSSGNS</sequence>
<organism evidence="2 3">
    <name type="scientific">Yasminevirus sp. GU-2018</name>
    <dbReference type="NCBI Taxonomy" id="2420051"/>
    <lineage>
        <taxon>Viruses</taxon>
        <taxon>Varidnaviria</taxon>
        <taxon>Bamfordvirae</taxon>
        <taxon>Nucleocytoviricota</taxon>
        <taxon>Megaviricetes</taxon>
        <taxon>Imitervirales</taxon>
        <taxon>Mimiviridae</taxon>
        <taxon>Klosneuvirinae</taxon>
        <taxon>Yasminevirus</taxon>
        <taxon>Yasminevirus saudimassiliense</taxon>
    </lineage>
</organism>
<keyword evidence="3" id="KW-1185">Reference proteome</keyword>
<accession>A0A5K0U820</accession>
<proteinExistence type="predicted"/>
<evidence type="ECO:0000313" key="2">
    <source>
        <dbReference type="EMBL" id="VBB18168.1"/>
    </source>
</evidence>
<dbReference type="Proteomes" id="UP000594342">
    <property type="component" value="Unassembled WGS sequence"/>
</dbReference>
<name>A0A5K0U820_9VIRU</name>
<evidence type="ECO:0000313" key="3">
    <source>
        <dbReference type="Proteomes" id="UP000594342"/>
    </source>
</evidence>
<comment type="caution">
    <text evidence="2">The sequence shown here is derived from an EMBL/GenBank/DDBJ whole genome shotgun (WGS) entry which is preliminary data.</text>
</comment>